<dbReference type="AlphaFoldDB" id="A0A5B8UGD0"/>
<dbReference type="EMBL" id="CP042433">
    <property type="protein sequence ID" value="QEC55366.1"/>
    <property type="molecule type" value="Genomic_DNA"/>
</dbReference>
<dbReference type="RefSeq" id="WP_146783909.1">
    <property type="nucleotide sequence ID" value="NZ_BAABIO010000002.1"/>
</dbReference>
<protein>
    <submittedName>
        <fullName evidence="1">Methyltransferase domain-containing protein</fullName>
    </submittedName>
</protein>
<dbReference type="PANTHER" id="PTHR43861">
    <property type="entry name" value="TRANS-ACONITATE 2-METHYLTRANSFERASE-RELATED"/>
    <property type="match status" value="1"/>
</dbReference>
<dbReference type="Gene3D" id="2.20.25.110">
    <property type="entry name" value="S-adenosyl-L-methionine-dependent methyltransferases"/>
    <property type="match status" value="1"/>
</dbReference>
<keyword evidence="1" id="KW-0489">Methyltransferase</keyword>
<dbReference type="Proteomes" id="UP000321204">
    <property type="component" value="Chromosome"/>
</dbReference>
<keyword evidence="2" id="KW-1185">Reference proteome</keyword>
<dbReference type="InterPro" id="IPR029063">
    <property type="entry name" value="SAM-dependent_MTases_sf"/>
</dbReference>
<dbReference type="Gene3D" id="3.40.50.150">
    <property type="entry name" value="Vaccinia Virus protein VP39"/>
    <property type="match status" value="1"/>
</dbReference>
<name>A0A5B8UGD0_9BACT</name>
<keyword evidence="1" id="KW-0808">Transferase</keyword>
<dbReference type="Pfam" id="PF13489">
    <property type="entry name" value="Methyltransf_23"/>
    <property type="match status" value="1"/>
</dbReference>
<organism evidence="1 2">
    <name type="scientific">Flavisolibacter ginsenosidimutans</name>
    <dbReference type="NCBI Taxonomy" id="661481"/>
    <lineage>
        <taxon>Bacteria</taxon>
        <taxon>Pseudomonadati</taxon>
        <taxon>Bacteroidota</taxon>
        <taxon>Chitinophagia</taxon>
        <taxon>Chitinophagales</taxon>
        <taxon>Chitinophagaceae</taxon>
        <taxon>Flavisolibacter</taxon>
    </lineage>
</organism>
<proteinExistence type="predicted"/>
<dbReference type="CDD" id="cd02440">
    <property type="entry name" value="AdoMet_MTases"/>
    <property type="match status" value="1"/>
</dbReference>
<gene>
    <name evidence="1" type="ORF">FSB75_05420</name>
</gene>
<accession>A0A5B8UGD0</accession>
<dbReference type="SUPFAM" id="SSF53335">
    <property type="entry name" value="S-adenosyl-L-methionine-dependent methyltransferases"/>
    <property type="match status" value="1"/>
</dbReference>
<dbReference type="GO" id="GO:0008168">
    <property type="term" value="F:methyltransferase activity"/>
    <property type="evidence" value="ECO:0007669"/>
    <property type="project" value="UniProtKB-KW"/>
</dbReference>
<dbReference type="OrthoDB" id="9811589at2"/>
<reference evidence="1 2" key="1">
    <citation type="journal article" date="2015" name="Int. J. Syst. Evol. Microbiol.">
        <title>Flavisolibacter ginsenosidimutans sp. nov., with ginsenoside-converting activity isolated from soil used for cultivating ginseng.</title>
        <authorList>
            <person name="Zhao Y."/>
            <person name="Liu Q."/>
            <person name="Kang M.S."/>
            <person name="Jin F."/>
            <person name="Yu H."/>
            <person name="Im W.T."/>
        </authorList>
    </citation>
    <scope>NUCLEOTIDE SEQUENCE [LARGE SCALE GENOMIC DNA]</scope>
    <source>
        <strain evidence="1 2">Gsoil 636</strain>
    </source>
</reference>
<dbReference type="GO" id="GO:0032259">
    <property type="term" value="P:methylation"/>
    <property type="evidence" value="ECO:0007669"/>
    <property type="project" value="UniProtKB-KW"/>
</dbReference>
<evidence type="ECO:0000313" key="1">
    <source>
        <dbReference type="EMBL" id="QEC55366.1"/>
    </source>
</evidence>
<evidence type="ECO:0000313" key="2">
    <source>
        <dbReference type="Proteomes" id="UP000321204"/>
    </source>
</evidence>
<sequence length="248" mass="29387">MVAKDWYKSWFNSIYYHKLYFQRDEAEAQRFIQKLLAHLQPPADSRMLDVACGRGRHARFLASKGFDVTGIDLSHDSIAYAKQFETDNLHFFQHDMRLPSWINYFDYAFNFFTSFGYFATHREHDDAVRTIAQSLKPAGLALFDYLNVHYVEERLVHDEEKKVDGTTYRIHRWDDQDFFYKCIQVEDDELEKPLEFTEKVTKLSLGDFTEMLAYQKMQVTEVFGDYELNGYDVKKTPRLIVMAKKSSL</sequence>
<dbReference type="KEGG" id="fgg:FSB75_05420"/>